<keyword evidence="1" id="KW-0853">WD repeat</keyword>
<dbReference type="Pfam" id="PF25171">
    <property type="entry name" value="Beta-prop_WDR36-Utp21_1st"/>
    <property type="match status" value="1"/>
</dbReference>
<dbReference type="Gene3D" id="2.130.10.10">
    <property type="entry name" value="YVTN repeat-like/Quinoprotein amine dehydrogenase"/>
    <property type="match status" value="2"/>
</dbReference>
<dbReference type="EMBL" id="CAJFCW020000004">
    <property type="protein sequence ID" value="CAG9110033.1"/>
    <property type="molecule type" value="Genomic_DNA"/>
</dbReference>
<comment type="caution">
    <text evidence="4">The sequence shown here is derived from an EMBL/GenBank/DDBJ whole genome shotgun (WGS) entry which is preliminary data.</text>
</comment>
<evidence type="ECO:0000259" key="3">
    <source>
        <dbReference type="Pfam" id="PF25171"/>
    </source>
</evidence>
<protein>
    <recommendedName>
        <fullName evidence="6">WD_REPEATS_REGION domain-containing protein</fullName>
    </recommendedName>
</protein>
<dbReference type="EMBL" id="CAJFDH010000004">
    <property type="protein sequence ID" value="CAD5218326.1"/>
    <property type="molecule type" value="Genomic_DNA"/>
</dbReference>
<dbReference type="SUPFAM" id="SSF50998">
    <property type="entry name" value="Quinoprotein alcohol dehydrogenase-like"/>
    <property type="match status" value="1"/>
</dbReference>
<dbReference type="GO" id="GO:0032040">
    <property type="term" value="C:small-subunit processome"/>
    <property type="evidence" value="ECO:0007669"/>
    <property type="project" value="InterPro"/>
</dbReference>
<gene>
    <name evidence="4" type="ORF">BOKJ2_LOCUS7536</name>
</gene>
<dbReference type="Proteomes" id="UP000614601">
    <property type="component" value="Unassembled WGS sequence"/>
</dbReference>
<evidence type="ECO:0000259" key="2">
    <source>
        <dbReference type="Pfam" id="PF04192"/>
    </source>
</evidence>
<proteinExistence type="predicted"/>
<dbReference type="AlphaFoldDB" id="A0A811KSS2"/>
<sequence>MSKSEILAPYRCVGRVFGTVPAVYQPVDKSSNLGFLTVPVNNCVLNYTIRPFRLVWSSDHFSSEIILLTRSKKRIFAALSSQIEVLNHTGSWTKTICKGVTAKIMLAMGDILIVLDSTNKILVVDWRNDQVLVEFDASSGGFEPTFMIHPDTYYNKVLIGAKDGRVRIININTAKLIHEFASDAQFNNQITFMDQSPAKDVVAFGFSSGHIHFRHLKTGKTLLSFKQDGAVTGLAFRTDGVETLVSSNAEGTVALWDLKEQKLVGQKVRAHDDKIITLVYLLGSPFLLTGGIDNKIVIWFSETEQSLPIPRKILEGHSAPVTAFRFCGPNALISAGLDGIVRKFNIHRSDLISRLGIAREVKPGEVSKDRFKEVKLEPITDLKLELMKEHCFDNIACAHKDSFLVSSWSSRRCTKGSHLFHHQRFTKDARFLSAKVTSMDISNDGNLILIGYSTGHVDCYSMQSGQLKFTLVDKSLQKTGDKKKENNFCHEAAVTSVNFQLNSIDMITVGADGKVKWWTMEQLKPKLTRFLQLPEGELPQSAQLDRESQLFAIGMTNGTLRILDSRLCRTARVFPKFLAEKVTFNVLEFSPDSFYLLVGSSDAVIRVIHLQSAVLQGAVRCSTPVVKAQFSEDGRFVTTCHEQQRELFVWTNRLQMADFTVKKPESELPVKNLRGFGAVKVSYEDQSLFELSDDEDDVVVDNGDKVQTLVIDGDEDDEEEEVQKMDVEMRQVVELLGSDLLSISGQPSHRWSTLPHIEKIKQRNTIKEVVKKPIDVPFFLESTPNEAEILADATEKRRFKAAQRSDTELFTDWTQKLIQVSNEAGFKHVFNGLIQKPTSIIDFEIRALPKAVLSKFIDMIMVKLEEKQDADFVQAILNTFLMVHNEVLCDDADNEEDDEEETELTASNLTTKLEKLVSKEAEGTEPFEDLYQETAAVLKWIKSAVL</sequence>
<dbReference type="InterPro" id="IPR059157">
    <property type="entry name" value="WDR36-Utp21_N"/>
</dbReference>
<dbReference type="InterPro" id="IPR007319">
    <property type="entry name" value="WDR36/Utp21_C"/>
</dbReference>
<dbReference type="SMART" id="SM00320">
    <property type="entry name" value="WD40"/>
    <property type="match status" value="8"/>
</dbReference>
<organism evidence="4 5">
    <name type="scientific">Bursaphelenchus okinawaensis</name>
    <dbReference type="NCBI Taxonomy" id="465554"/>
    <lineage>
        <taxon>Eukaryota</taxon>
        <taxon>Metazoa</taxon>
        <taxon>Ecdysozoa</taxon>
        <taxon>Nematoda</taxon>
        <taxon>Chromadorea</taxon>
        <taxon>Rhabditida</taxon>
        <taxon>Tylenchina</taxon>
        <taxon>Tylenchomorpha</taxon>
        <taxon>Aphelenchoidea</taxon>
        <taxon>Aphelenchoididae</taxon>
        <taxon>Bursaphelenchus</taxon>
    </lineage>
</organism>
<name>A0A811KSS2_9BILA</name>
<dbReference type="OrthoDB" id="10250769at2759"/>
<feature type="domain" description="WDR36/Utp21 N-terminal" evidence="3">
    <location>
        <begin position="37"/>
        <end position="300"/>
    </location>
</feature>
<dbReference type="Proteomes" id="UP000783686">
    <property type="component" value="Unassembled WGS sequence"/>
</dbReference>
<feature type="repeat" description="WD" evidence="1">
    <location>
        <begin position="268"/>
        <end position="299"/>
    </location>
</feature>
<dbReference type="PANTHER" id="PTHR22840:SF12">
    <property type="entry name" value="WD REPEAT-CONTAINING PROTEIN 36"/>
    <property type="match status" value="1"/>
</dbReference>
<dbReference type="InterPro" id="IPR015943">
    <property type="entry name" value="WD40/YVTN_repeat-like_dom_sf"/>
</dbReference>
<dbReference type="GO" id="GO:0034388">
    <property type="term" value="C:Pwp2p-containing subcomplex of 90S preribosome"/>
    <property type="evidence" value="ECO:0007669"/>
    <property type="project" value="TreeGrafter"/>
</dbReference>
<dbReference type="PANTHER" id="PTHR22840">
    <property type="entry name" value="WD REPEAT-CONTAINING PROTEIN 36"/>
    <property type="match status" value="1"/>
</dbReference>
<feature type="domain" description="WDR36/Utp21 C-terminal" evidence="2">
    <location>
        <begin position="736"/>
        <end position="942"/>
    </location>
</feature>
<evidence type="ECO:0000313" key="5">
    <source>
        <dbReference type="Proteomes" id="UP000614601"/>
    </source>
</evidence>
<keyword evidence="5" id="KW-1185">Reference proteome</keyword>
<dbReference type="Pfam" id="PF25168">
    <property type="entry name" value="Beta-prop_WDR36-Utp21_2nd"/>
    <property type="match status" value="1"/>
</dbReference>
<reference evidence="4" key="1">
    <citation type="submission" date="2020-09" db="EMBL/GenBank/DDBJ databases">
        <authorList>
            <person name="Kikuchi T."/>
        </authorList>
    </citation>
    <scope>NUCLEOTIDE SEQUENCE</scope>
    <source>
        <strain evidence="4">SH1</strain>
    </source>
</reference>
<dbReference type="Pfam" id="PF04192">
    <property type="entry name" value="Utp21"/>
    <property type="match status" value="1"/>
</dbReference>
<evidence type="ECO:0008006" key="6">
    <source>
        <dbReference type="Google" id="ProtNLM"/>
    </source>
</evidence>
<accession>A0A811KSS2</accession>
<dbReference type="InterPro" id="IPR001680">
    <property type="entry name" value="WD40_rpt"/>
</dbReference>
<dbReference type="PROSITE" id="PS50082">
    <property type="entry name" value="WD_REPEATS_2"/>
    <property type="match status" value="3"/>
</dbReference>
<evidence type="ECO:0000313" key="4">
    <source>
        <dbReference type="EMBL" id="CAD5218326.1"/>
    </source>
</evidence>
<dbReference type="GO" id="GO:0006364">
    <property type="term" value="P:rRNA processing"/>
    <property type="evidence" value="ECO:0007669"/>
    <property type="project" value="InterPro"/>
</dbReference>
<feature type="repeat" description="WD" evidence="1">
    <location>
        <begin position="490"/>
        <end position="528"/>
    </location>
</feature>
<feature type="repeat" description="WD" evidence="1">
    <location>
        <begin position="224"/>
        <end position="266"/>
    </location>
</feature>
<dbReference type="InterPro" id="IPR011047">
    <property type="entry name" value="Quinoprotein_ADH-like_sf"/>
</dbReference>
<evidence type="ECO:0000256" key="1">
    <source>
        <dbReference type="PROSITE-ProRule" id="PRU00221"/>
    </source>
</evidence>